<feature type="compositionally biased region" description="Basic and acidic residues" evidence="1">
    <location>
        <begin position="85"/>
        <end position="97"/>
    </location>
</feature>
<feature type="region of interest" description="Disordered" evidence="1">
    <location>
        <begin position="41"/>
        <end position="97"/>
    </location>
</feature>
<accession>A0A9W9HMW7</accession>
<evidence type="ECO:0000313" key="3">
    <source>
        <dbReference type="Proteomes" id="UP001146351"/>
    </source>
</evidence>
<reference evidence="2" key="1">
    <citation type="submission" date="2022-11" db="EMBL/GenBank/DDBJ databases">
        <authorList>
            <person name="Petersen C."/>
        </authorList>
    </citation>
    <scope>NUCLEOTIDE SEQUENCE</scope>
    <source>
        <strain evidence="2">IBT 21917</strain>
    </source>
</reference>
<proteinExistence type="predicted"/>
<sequence length="97" mass="10933">MNIFQPGEAGVIAAKAPDRGMPVATLCTFADKNEEQQIAEQARLRQKDRPVFVDRGQPVRGQQEKDGHRIRRQEVQVGWSATGKNPEENAHEDDPER</sequence>
<dbReference type="EMBL" id="JAPQKO010000007">
    <property type="protein sequence ID" value="KAJ5152426.1"/>
    <property type="molecule type" value="Genomic_DNA"/>
</dbReference>
<dbReference type="AlphaFoldDB" id="A0A9W9HMW7"/>
<dbReference type="Proteomes" id="UP001146351">
    <property type="component" value="Unassembled WGS sequence"/>
</dbReference>
<feature type="compositionally biased region" description="Basic and acidic residues" evidence="1">
    <location>
        <begin position="42"/>
        <end position="52"/>
    </location>
</feature>
<gene>
    <name evidence="2" type="ORF">N7492_009706</name>
</gene>
<reference evidence="2" key="2">
    <citation type="journal article" date="2023" name="IMA Fungus">
        <title>Comparative genomic study of the Penicillium genus elucidates a diverse pangenome and 15 lateral gene transfer events.</title>
        <authorList>
            <person name="Petersen C."/>
            <person name="Sorensen T."/>
            <person name="Nielsen M.R."/>
            <person name="Sondergaard T.E."/>
            <person name="Sorensen J.L."/>
            <person name="Fitzpatrick D.A."/>
            <person name="Frisvad J.C."/>
            <person name="Nielsen K.L."/>
        </authorList>
    </citation>
    <scope>NUCLEOTIDE SEQUENCE</scope>
    <source>
        <strain evidence="2">IBT 21917</strain>
    </source>
</reference>
<evidence type="ECO:0000256" key="1">
    <source>
        <dbReference type="SAM" id="MobiDB-lite"/>
    </source>
</evidence>
<organism evidence="2 3">
    <name type="scientific">Penicillium capsulatum</name>
    <dbReference type="NCBI Taxonomy" id="69766"/>
    <lineage>
        <taxon>Eukaryota</taxon>
        <taxon>Fungi</taxon>
        <taxon>Dikarya</taxon>
        <taxon>Ascomycota</taxon>
        <taxon>Pezizomycotina</taxon>
        <taxon>Eurotiomycetes</taxon>
        <taxon>Eurotiomycetidae</taxon>
        <taxon>Eurotiales</taxon>
        <taxon>Aspergillaceae</taxon>
        <taxon>Penicillium</taxon>
    </lineage>
</organism>
<protein>
    <submittedName>
        <fullName evidence="2">Uncharacterized protein</fullName>
    </submittedName>
</protein>
<keyword evidence="3" id="KW-1185">Reference proteome</keyword>
<name>A0A9W9HMW7_9EURO</name>
<evidence type="ECO:0000313" key="2">
    <source>
        <dbReference type="EMBL" id="KAJ5152426.1"/>
    </source>
</evidence>
<comment type="caution">
    <text evidence="2">The sequence shown here is derived from an EMBL/GenBank/DDBJ whole genome shotgun (WGS) entry which is preliminary data.</text>
</comment>